<dbReference type="CDD" id="cd11031">
    <property type="entry name" value="Cyp158A-like"/>
    <property type="match status" value="1"/>
</dbReference>
<evidence type="ECO:0000256" key="7">
    <source>
        <dbReference type="RuleBase" id="RU000461"/>
    </source>
</evidence>
<sequence>MTVPHLTPQTVLPYPFSDRPTVLDPPSTLAWVHDEPVLRITLPSGDGAWLVTRYDDVRTLLNDRRLTRDLSRPGTPRMSKENILFQDPNVKLEPPDHPRMRRLVARAFTAARVERLRPYTQGVVDEILDGVEAAGPPADLQSTLSFPLAIRILCELLGVPTEDQKEFTAWAEVYLSLGKYPAAEVAKNDALLTAYMTDLIEAKRANPGDDLLSGLIAARDEGSGKLSDYELFYWAKGLLMGGYETTANHLGASMVTLLTNPGLLARLRADPELVPRAVEEMLRIQVLFHSIASLRYVKEDVEVAGTVIPRGAGIILAMESANYDEAAFPNPSEVDLDRPARPHLAFSSGPHHCAGSALARMELQVGIGRLLARFPTLALACAPLDLRRADGVFIEGFVTVPVTW</sequence>
<reference evidence="8" key="1">
    <citation type="submission" date="2021-01" db="EMBL/GenBank/DDBJ databases">
        <title>Whole genome shotgun sequence of Sinosporangium siamense NBRC 109515.</title>
        <authorList>
            <person name="Komaki H."/>
            <person name="Tamura T."/>
        </authorList>
    </citation>
    <scope>NUCLEOTIDE SEQUENCE</scope>
    <source>
        <strain evidence="8">NBRC 109515</strain>
    </source>
</reference>
<name>A0A919RHF0_9ACTN</name>
<dbReference type="Proteomes" id="UP000606172">
    <property type="component" value="Unassembled WGS sequence"/>
</dbReference>
<dbReference type="PANTHER" id="PTHR46696:SF1">
    <property type="entry name" value="CYTOCHROME P450 YJIB-RELATED"/>
    <property type="match status" value="1"/>
</dbReference>
<dbReference type="GO" id="GO:0004497">
    <property type="term" value="F:monooxygenase activity"/>
    <property type="evidence" value="ECO:0007669"/>
    <property type="project" value="UniProtKB-KW"/>
</dbReference>
<evidence type="ECO:0000256" key="4">
    <source>
        <dbReference type="ARBA" id="ARBA00023002"/>
    </source>
</evidence>
<dbReference type="SUPFAM" id="SSF48264">
    <property type="entry name" value="Cytochrome P450"/>
    <property type="match status" value="1"/>
</dbReference>
<dbReference type="GO" id="GO:0005506">
    <property type="term" value="F:iron ion binding"/>
    <property type="evidence" value="ECO:0007669"/>
    <property type="project" value="InterPro"/>
</dbReference>
<keyword evidence="9" id="KW-1185">Reference proteome</keyword>
<evidence type="ECO:0000256" key="1">
    <source>
        <dbReference type="ARBA" id="ARBA00010617"/>
    </source>
</evidence>
<protein>
    <submittedName>
        <fullName evidence="8">Cytochrome P450</fullName>
    </submittedName>
</protein>
<organism evidence="8 9">
    <name type="scientific">Sinosporangium siamense</name>
    <dbReference type="NCBI Taxonomy" id="1367973"/>
    <lineage>
        <taxon>Bacteria</taxon>
        <taxon>Bacillati</taxon>
        <taxon>Actinomycetota</taxon>
        <taxon>Actinomycetes</taxon>
        <taxon>Streptosporangiales</taxon>
        <taxon>Streptosporangiaceae</taxon>
        <taxon>Sinosporangium</taxon>
    </lineage>
</organism>
<dbReference type="InterPro" id="IPR001128">
    <property type="entry name" value="Cyt_P450"/>
</dbReference>
<dbReference type="GO" id="GO:0020037">
    <property type="term" value="F:heme binding"/>
    <property type="evidence" value="ECO:0007669"/>
    <property type="project" value="InterPro"/>
</dbReference>
<dbReference type="RefSeq" id="WP_204025936.1">
    <property type="nucleotide sequence ID" value="NZ_BOOW01000018.1"/>
</dbReference>
<dbReference type="InterPro" id="IPR002397">
    <property type="entry name" value="Cyt_P450_B"/>
</dbReference>
<dbReference type="AlphaFoldDB" id="A0A919RHF0"/>
<keyword evidence="2 7" id="KW-0349">Heme</keyword>
<evidence type="ECO:0000256" key="5">
    <source>
        <dbReference type="ARBA" id="ARBA00023004"/>
    </source>
</evidence>
<keyword evidence="5 7" id="KW-0408">Iron</keyword>
<evidence type="ECO:0000313" key="8">
    <source>
        <dbReference type="EMBL" id="GII92855.1"/>
    </source>
</evidence>
<comment type="caution">
    <text evidence="8">The sequence shown here is derived from an EMBL/GenBank/DDBJ whole genome shotgun (WGS) entry which is preliminary data.</text>
</comment>
<evidence type="ECO:0000256" key="3">
    <source>
        <dbReference type="ARBA" id="ARBA00022723"/>
    </source>
</evidence>
<keyword evidence="4 7" id="KW-0560">Oxidoreductase</keyword>
<dbReference type="InterPro" id="IPR036396">
    <property type="entry name" value="Cyt_P450_sf"/>
</dbReference>
<keyword evidence="3 7" id="KW-0479">Metal-binding</keyword>
<dbReference type="InterPro" id="IPR017972">
    <property type="entry name" value="Cyt_P450_CS"/>
</dbReference>
<evidence type="ECO:0000313" key="9">
    <source>
        <dbReference type="Proteomes" id="UP000606172"/>
    </source>
</evidence>
<evidence type="ECO:0000256" key="6">
    <source>
        <dbReference type="ARBA" id="ARBA00023033"/>
    </source>
</evidence>
<comment type="similarity">
    <text evidence="1 7">Belongs to the cytochrome P450 family.</text>
</comment>
<proteinExistence type="inferred from homology"/>
<evidence type="ECO:0000256" key="2">
    <source>
        <dbReference type="ARBA" id="ARBA00022617"/>
    </source>
</evidence>
<dbReference type="PANTHER" id="PTHR46696">
    <property type="entry name" value="P450, PUTATIVE (EUROFUNG)-RELATED"/>
    <property type="match status" value="1"/>
</dbReference>
<keyword evidence="6 7" id="KW-0503">Monooxygenase</keyword>
<dbReference type="Pfam" id="PF00067">
    <property type="entry name" value="p450"/>
    <property type="match status" value="1"/>
</dbReference>
<dbReference type="Gene3D" id="1.10.630.10">
    <property type="entry name" value="Cytochrome P450"/>
    <property type="match status" value="1"/>
</dbReference>
<gene>
    <name evidence="8" type="ORF">Ssi02_30860</name>
</gene>
<dbReference type="PROSITE" id="PS00086">
    <property type="entry name" value="CYTOCHROME_P450"/>
    <property type="match status" value="1"/>
</dbReference>
<dbReference type="GO" id="GO:0016705">
    <property type="term" value="F:oxidoreductase activity, acting on paired donors, with incorporation or reduction of molecular oxygen"/>
    <property type="evidence" value="ECO:0007669"/>
    <property type="project" value="InterPro"/>
</dbReference>
<accession>A0A919RHF0</accession>
<dbReference type="FunFam" id="1.10.630.10:FF:000018">
    <property type="entry name" value="Cytochrome P450 monooxygenase"/>
    <property type="match status" value="1"/>
</dbReference>
<dbReference type="PRINTS" id="PR00385">
    <property type="entry name" value="P450"/>
</dbReference>
<dbReference type="EMBL" id="BOOW01000018">
    <property type="protein sequence ID" value="GII92855.1"/>
    <property type="molecule type" value="Genomic_DNA"/>
</dbReference>
<dbReference type="PRINTS" id="PR00359">
    <property type="entry name" value="BP450"/>
</dbReference>